<dbReference type="InterPro" id="IPR005036">
    <property type="entry name" value="CBM21_dom"/>
</dbReference>
<evidence type="ECO:0000256" key="1">
    <source>
        <dbReference type="ARBA" id="ARBA00022600"/>
    </source>
</evidence>
<evidence type="ECO:0000256" key="3">
    <source>
        <dbReference type="PIRNR" id="PIRNR038207"/>
    </source>
</evidence>
<dbReference type="PANTHER" id="PTHR12307:SF36">
    <property type="entry name" value="GLYCOGEN-BINDING SUBUNIT 76A"/>
    <property type="match status" value="1"/>
</dbReference>
<keyword evidence="1 3" id="KW-0321">Glycogen metabolism</keyword>
<dbReference type="InterPro" id="IPR050782">
    <property type="entry name" value="PP1_regulatory_subunit_3"/>
</dbReference>
<dbReference type="Gene3D" id="2.60.40.2440">
    <property type="entry name" value="Carbohydrate binding type-21 domain"/>
    <property type="match status" value="1"/>
</dbReference>
<reference evidence="6" key="1">
    <citation type="submission" date="2025-08" db="UniProtKB">
        <authorList>
            <consortium name="RefSeq"/>
        </authorList>
    </citation>
    <scope>IDENTIFICATION</scope>
    <source>
        <tissue evidence="6">Testes</tissue>
    </source>
</reference>
<dbReference type="GeneID" id="100373497"/>
<dbReference type="RefSeq" id="XP_006825650.1">
    <property type="nucleotide sequence ID" value="XM_006825587.1"/>
</dbReference>
<evidence type="ECO:0000313" key="5">
    <source>
        <dbReference type="Proteomes" id="UP000694865"/>
    </source>
</evidence>
<gene>
    <name evidence="6" type="primary">LOC100373497</name>
</gene>
<sequence>MPVDCSLFLYSCSPPTPTHYLLKSPFEFSGMKSRMAELHTLPSSKRSLKSCLAGNTGVKESDTVIENEIKMAILSDIKAVSKTNGKVKLKKRVTFADSNGLALTSVRIMQEPSDLPPALNIQAIGDLTIDEIPQPSATHNYILDFRQPASDYLEFRDKLERQNVSLENVIIKDNTTIMGTVKVKNISYHKTVKIRMTCDKWANSKDVSAVYVPSTFGGPLVGASATPERYDSFSFEFQIPSNSEAEVVEFCVFFECNGQFFWDNNGGTNYRIISERWKTVSQHEQLQDDLRDLRINDNLSWSEFAYWKTPHTLEENLPYW</sequence>
<keyword evidence="2 3" id="KW-0119">Carbohydrate metabolism</keyword>
<evidence type="ECO:0000256" key="2">
    <source>
        <dbReference type="ARBA" id="ARBA00023277"/>
    </source>
</evidence>
<proteinExistence type="predicted"/>
<dbReference type="PIRSF" id="PIRSF038207">
    <property type="entry name" value="PP1_GT_animal"/>
    <property type="match status" value="1"/>
</dbReference>
<dbReference type="InterPro" id="IPR017434">
    <property type="entry name" value="Pase-1_reg-su_3B/C/D_met"/>
</dbReference>
<protein>
    <recommendedName>
        <fullName evidence="3">Protein phosphatase 1 regulatory subunit</fullName>
    </recommendedName>
</protein>
<dbReference type="InterPro" id="IPR038175">
    <property type="entry name" value="CBM21_dom_sf"/>
</dbReference>
<feature type="domain" description="CBM21" evidence="4">
    <location>
        <begin position="156"/>
        <end position="273"/>
    </location>
</feature>
<keyword evidence="5" id="KW-1185">Reference proteome</keyword>
<accession>A0ABM0N059</accession>
<dbReference type="PANTHER" id="PTHR12307">
    <property type="entry name" value="PROTEIN PHOSPHATASE 1 REGULATORY SUBUNIT"/>
    <property type="match status" value="1"/>
</dbReference>
<dbReference type="Pfam" id="PF03370">
    <property type="entry name" value="CBM_21"/>
    <property type="match status" value="1"/>
</dbReference>
<evidence type="ECO:0000313" key="6">
    <source>
        <dbReference type="RefSeq" id="XP_006825650.1"/>
    </source>
</evidence>
<name>A0ABM0N059_SACKO</name>
<evidence type="ECO:0000259" key="4">
    <source>
        <dbReference type="PROSITE" id="PS51159"/>
    </source>
</evidence>
<dbReference type="Proteomes" id="UP000694865">
    <property type="component" value="Unplaced"/>
</dbReference>
<dbReference type="PROSITE" id="PS51159">
    <property type="entry name" value="CBM21"/>
    <property type="match status" value="1"/>
</dbReference>
<organism evidence="5 6">
    <name type="scientific">Saccoglossus kowalevskii</name>
    <name type="common">Acorn worm</name>
    <dbReference type="NCBI Taxonomy" id="10224"/>
    <lineage>
        <taxon>Eukaryota</taxon>
        <taxon>Metazoa</taxon>
        <taxon>Hemichordata</taxon>
        <taxon>Enteropneusta</taxon>
        <taxon>Harrimaniidae</taxon>
        <taxon>Saccoglossus</taxon>
    </lineage>
</organism>